<dbReference type="CDD" id="cd17574">
    <property type="entry name" value="REC_OmpR"/>
    <property type="match status" value="1"/>
</dbReference>
<evidence type="ECO:0000256" key="9">
    <source>
        <dbReference type="ARBA" id="ARBA00022840"/>
    </source>
</evidence>
<dbReference type="PANTHER" id="PTHR43547:SF2">
    <property type="entry name" value="HYBRID SIGNAL TRANSDUCTION HISTIDINE KINASE C"/>
    <property type="match status" value="1"/>
</dbReference>
<keyword evidence="8" id="KW-0418">Kinase</keyword>
<dbReference type="InterPro" id="IPR003594">
    <property type="entry name" value="HATPase_dom"/>
</dbReference>
<dbReference type="SUPFAM" id="SSF55781">
    <property type="entry name" value="GAF domain-like"/>
    <property type="match status" value="1"/>
</dbReference>
<gene>
    <name evidence="15" type="ORF">PI95_009900</name>
</gene>
<dbReference type="SUPFAM" id="SSF47384">
    <property type="entry name" value="Homodimeric domain of signal transducing histidine kinase"/>
    <property type="match status" value="2"/>
</dbReference>
<dbReference type="PROSITE" id="PS50110">
    <property type="entry name" value="RESPONSE_REGULATORY"/>
    <property type="match status" value="1"/>
</dbReference>
<dbReference type="Pfam" id="PF00512">
    <property type="entry name" value="HisKA"/>
    <property type="match status" value="2"/>
</dbReference>
<evidence type="ECO:0000259" key="13">
    <source>
        <dbReference type="PROSITE" id="PS50109"/>
    </source>
</evidence>
<keyword evidence="9" id="KW-0067">ATP-binding</keyword>
<sequence>MGQGFALAELVRDEAGKAIDYRIGEINPAFERYTGIPVASAQGRLISELFGGVDPDLLELFDGVVRSGKSQRSQLFFPPLDIWFDQFVYPASGDRVTVLYDDITTQKKADAMLRESEERQAFLLKLSDALRPLADSVEIQAEASRLLGEHLGVDRAYYVEFNEAGSYTRVNQNYLRGDSPSLVGVYQVADYDWTMPFLQRGETIIVADAETSDIIPKADREMMAAVRITAHITVPLIKAGKLVGSLCVTESAPREWLAAEIELVRETAERIWATIIRARAETELRESEIQRVREQSAREEERQRAESLAELDRAKTNFFSNVSHEFRTPLTLMLALLQDALSDSSNSLTQEQRERLELVHRNSLRLLKLVNTLLDFSRIEAGRMEAVYEPTDLALYTTELASVFRSAIERAGLRLVVDCPPISEPVYVDREMWEKIVLNLLSNAFKFTLEGEIAVRLHLADDRHVTLQVEDTGTGIVPEELPHLMKRFYQVRGTKARTHEGSGIGLALVQELIRLHGGTVDVSSTVGVGSCFTVTILLGTAHLPSVSVSEAVATLGASAGRDSARRLQLDVGDRITATRTLTSTALGAAPYVQEAERWLPEEAGGQGAGEKIDTLSSISNTISANSETISANSNTISANSETISANSNTISANSNTISANSNTISANSNTISANSNTKTAPPDHILVVDDNADIRDYLKRILSEHVKVEAVADGTTALAAATERVPDLILSDVMMPGLDGFELLRALRADARTKEVPIILLSARAGEESVIEGLQAGADDYLIKPFSASELVTRVLAHLQMAQLRSQALHQEKTINRKKDELLATVSDELNTPLVAILGWTRLLRSSQPNQSMLTKSLETIERNATLQAKLIEDLLDISRITAGKISLNLQPVELQEVIEAAIATVHQSCTTKNIRLKCTLDPSPTIVQGDPDRLQQIILNLLTNAVKFTPTGGRIKVCVQTNETQAQISVSDTGCGIDAEFLPYIFDTFRQASASKKGLGLGLAIARNLIELHGGTIHAQSPGIGQGATFIVKLPLI</sequence>
<dbReference type="Pfam" id="PF01590">
    <property type="entry name" value="GAF"/>
    <property type="match status" value="1"/>
</dbReference>
<feature type="modified residue" description="4-aspartylphosphate" evidence="12">
    <location>
        <position position="732"/>
    </location>
</feature>
<dbReference type="SMART" id="SM00065">
    <property type="entry name" value="GAF"/>
    <property type="match status" value="1"/>
</dbReference>
<evidence type="ECO:0000256" key="2">
    <source>
        <dbReference type="ARBA" id="ARBA00004236"/>
    </source>
</evidence>
<dbReference type="InterPro" id="IPR005467">
    <property type="entry name" value="His_kinase_dom"/>
</dbReference>
<feature type="domain" description="Histidine kinase" evidence="13">
    <location>
        <begin position="825"/>
        <end position="1038"/>
    </location>
</feature>
<protein>
    <recommendedName>
        <fullName evidence="3">histidine kinase</fullName>
        <ecNumber evidence="3">2.7.13.3</ecNumber>
    </recommendedName>
</protein>
<dbReference type="FunFam" id="1.10.287.130:FF:000045">
    <property type="entry name" value="Two-component system sensor histidine kinase/response regulator"/>
    <property type="match status" value="1"/>
</dbReference>
<dbReference type="Gene3D" id="3.30.450.20">
    <property type="entry name" value="PAS domain"/>
    <property type="match status" value="1"/>
</dbReference>
<dbReference type="SUPFAM" id="SSF55874">
    <property type="entry name" value="ATPase domain of HSP90 chaperone/DNA topoisomerase II/histidine kinase"/>
    <property type="match status" value="2"/>
</dbReference>
<dbReference type="Proteomes" id="UP000031549">
    <property type="component" value="Unassembled WGS sequence"/>
</dbReference>
<dbReference type="FunFam" id="3.30.565.10:FF:000023">
    <property type="entry name" value="PAS domain-containing sensor histidine kinase"/>
    <property type="match status" value="1"/>
</dbReference>
<keyword evidence="7" id="KW-0547">Nucleotide-binding</keyword>
<dbReference type="Gene3D" id="3.30.565.10">
    <property type="entry name" value="Histidine kinase-like ATPase, C-terminal domain"/>
    <property type="match status" value="2"/>
</dbReference>
<dbReference type="PRINTS" id="PR00344">
    <property type="entry name" value="BCTRLSENSOR"/>
</dbReference>
<evidence type="ECO:0000259" key="14">
    <source>
        <dbReference type="PROSITE" id="PS50110"/>
    </source>
</evidence>
<dbReference type="GO" id="GO:0005524">
    <property type="term" value="F:ATP binding"/>
    <property type="evidence" value="ECO:0007669"/>
    <property type="project" value="UniProtKB-KW"/>
</dbReference>
<evidence type="ECO:0000256" key="8">
    <source>
        <dbReference type="ARBA" id="ARBA00022777"/>
    </source>
</evidence>
<dbReference type="GO" id="GO:0005886">
    <property type="term" value="C:plasma membrane"/>
    <property type="evidence" value="ECO:0007669"/>
    <property type="project" value="UniProtKB-SubCell"/>
</dbReference>
<dbReference type="InterPro" id="IPR036097">
    <property type="entry name" value="HisK_dim/P_sf"/>
</dbReference>
<evidence type="ECO:0000313" key="15">
    <source>
        <dbReference type="EMBL" id="NEU72868.1"/>
    </source>
</evidence>
<keyword evidence="16" id="KW-1185">Reference proteome</keyword>
<dbReference type="EC" id="2.7.13.3" evidence="3"/>
<keyword evidence="4" id="KW-1003">Cell membrane</keyword>
<dbReference type="InterPro" id="IPR029016">
    <property type="entry name" value="GAF-like_dom_sf"/>
</dbReference>
<dbReference type="InterPro" id="IPR004358">
    <property type="entry name" value="Sig_transdc_His_kin-like_C"/>
</dbReference>
<evidence type="ECO:0000313" key="16">
    <source>
        <dbReference type="Proteomes" id="UP000031549"/>
    </source>
</evidence>
<organism evidence="15 16">
    <name type="scientific">Hassallia byssoidea VB512170</name>
    <dbReference type="NCBI Taxonomy" id="1304833"/>
    <lineage>
        <taxon>Bacteria</taxon>
        <taxon>Bacillati</taxon>
        <taxon>Cyanobacteriota</taxon>
        <taxon>Cyanophyceae</taxon>
        <taxon>Nostocales</taxon>
        <taxon>Tolypothrichaceae</taxon>
        <taxon>Hassallia</taxon>
    </lineage>
</organism>
<evidence type="ECO:0000256" key="6">
    <source>
        <dbReference type="ARBA" id="ARBA00022679"/>
    </source>
</evidence>
<dbReference type="EMBL" id="JTCM02000015">
    <property type="protein sequence ID" value="NEU72868.1"/>
    <property type="molecule type" value="Genomic_DNA"/>
</dbReference>
<dbReference type="SUPFAM" id="SSF55785">
    <property type="entry name" value="PYP-like sensor domain (PAS domain)"/>
    <property type="match status" value="1"/>
</dbReference>
<dbReference type="InterPro" id="IPR001789">
    <property type="entry name" value="Sig_transdc_resp-reg_receiver"/>
</dbReference>
<evidence type="ECO:0000256" key="11">
    <source>
        <dbReference type="ARBA" id="ARBA00023136"/>
    </source>
</evidence>
<dbReference type="SMART" id="SM00448">
    <property type="entry name" value="REC"/>
    <property type="match status" value="1"/>
</dbReference>
<dbReference type="AlphaFoldDB" id="A0A846H7D1"/>
<dbReference type="Gene3D" id="1.10.287.130">
    <property type="match status" value="2"/>
</dbReference>
<dbReference type="PANTHER" id="PTHR43547">
    <property type="entry name" value="TWO-COMPONENT HISTIDINE KINASE"/>
    <property type="match status" value="1"/>
</dbReference>
<dbReference type="Pfam" id="PF00072">
    <property type="entry name" value="Response_reg"/>
    <property type="match status" value="1"/>
</dbReference>
<evidence type="ECO:0000256" key="3">
    <source>
        <dbReference type="ARBA" id="ARBA00012438"/>
    </source>
</evidence>
<feature type="domain" description="Histidine kinase" evidence="13">
    <location>
        <begin position="321"/>
        <end position="540"/>
    </location>
</feature>
<dbReference type="InterPro" id="IPR035965">
    <property type="entry name" value="PAS-like_dom_sf"/>
</dbReference>
<dbReference type="CDD" id="cd00082">
    <property type="entry name" value="HisKA"/>
    <property type="match status" value="2"/>
</dbReference>
<evidence type="ECO:0000256" key="4">
    <source>
        <dbReference type="ARBA" id="ARBA00022475"/>
    </source>
</evidence>
<dbReference type="SUPFAM" id="SSF52172">
    <property type="entry name" value="CheY-like"/>
    <property type="match status" value="1"/>
</dbReference>
<proteinExistence type="predicted"/>
<dbReference type="Gene3D" id="3.40.50.2300">
    <property type="match status" value="1"/>
</dbReference>
<keyword evidence="10" id="KW-0902">Two-component regulatory system</keyword>
<dbReference type="PROSITE" id="PS50109">
    <property type="entry name" value="HIS_KIN"/>
    <property type="match status" value="2"/>
</dbReference>
<evidence type="ECO:0000256" key="1">
    <source>
        <dbReference type="ARBA" id="ARBA00000085"/>
    </source>
</evidence>
<dbReference type="InterPro" id="IPR011006">
    <property type="entry name" value="CheY-like_superfamily"/>
</dbReference>
<comment type="caution">
    <text evidence="15">The sequence shown here is derived from an EMBL/GenBank/DDBJ whole genome shotgun (WGS) entry which is preliminary data.</text>
</comment>
<dbReference type="GO" id="GO:0000155">
    <property type="term" value="F:phosphorelay sensor kinase activity"/>
    <property type="evidence" value="ECO:0007669"/>
    <property type="project" value="InterPro"/>
</dbReference>
<comment type="subcellular location">
    <subcellularLocation>
        <location evidence="2">Cell membrane</location>
    </subcellularLocation>
</comment>
<keyword evidence="6" id="KW-0808">Transferase</keyword>
<dbReference type="Gene3D" id="3.30.450.40">
    <property type="match status" value="1"/>
</dbReference>
<dbReference type="SMART" id="SM00387">
    <property type="entry name" value="HATPase_c"/>
    <property type="match status" value="2"/>
</dbReference>
<keyword evidence="5 12" id="KW-0597">Phosphoprotein</keyword>
<feature type="domain" description="Response regulatory" evidence="14">
    <location>
        <begin position="684"/>
        <end position="799"/>
    </location>
</feature>
<dbReference type="SMART" id="SM00388">
    <property type="entry name" value="HisKA"/>
    <property type="match status" value="2"/>
</dbReference>
<reference evidence="15 16" key="1">
    <citation type="journal article" date="2015" name="Genome Announc.">
        <title>Draft Genome Sequence of Cyanobacterium Hassallia byssoidea Strain VB512170, Isolated from Monuments in India.</title>
        <authorList>
            <person name="Singh D."/>
            <person name="Chandrababunaidu M.M."/>
            <person name="Panda A."/>
            <person name="Sen D."/>
            <person name="Bhattacharyya S."/>
            <person name="Adhikary S.P."/>
            <person name="Tripathy S."/>
        </authorList>
    </citation>
    <scope>NUCLEOTIDE SEQUENCE [LARGE SCALE GENOMIC DNA]</scope>
    <source>
        <strain evidence="15 16">VB512170</strain>
    </source>
</reference>
<evidence type="ECO:0000256" key="12">
    <source>
        <dbReference type="PROSITE-ProRule" id="PRU00169"/>
    </source>
</evidence>
<evidence type="ECO:0000256" key="7">
    <source>
        <dbReference type="ARBA" id="ARBA00022741"/>
    </source>
</evidence>
<dbReference type="InterPro" id="IPR003018">
    <property type="entry name" value="GAF"/>
</dbReference>
<evidence type="ECO:0000256" key="10">
    <source>
        <dbReference type="ARBA" id="ARBA00023012"/>
    </source>
</evidence>
<accession>A0A846H7D1</accession>
<evidence type="ECO:0000256" key="5">
    <source>
        <dbReference type="ARBA" id="ARBA00022553"/>
    </source>
</evidence>
<keyword evidence="11" id="KW-0472">Membrane</keyword>
<dbReference type="InterPro" id="IPR003661">
    <property type="entry name" value="HisK_dim/P_dom"/>
</dbReference>
<dbReference type="InterPro" id="IPR036890">
    <property type="entry name" value="HATPase_C_sf"/>
</dbReference>
<comment type="catalytic activity">
    <reaction evidence="1">
        <text>ATP + protein L-histidine = ADP + protein N-phospho-L-histidine.</text>
        <dbReference type="EC" id="2.7.13.3"/>
    </reaction>
</comment>
<name>A0A846H7D1_9CYAN</name>
<dbReference type="Pfam" id="PF02518">
    <property type="entry name" value="HATPase_c"/>
    <property type="match status" value="2"/>
</dbReference>